<evidence type="ECO:0008006" key="4">
    <source>
        <dbReference type="Google" id="ProtNLM"/>
    </source>
</evidence>
<dbReference type="AlphaFoldDB" id="A0A1W7D2J3"/>
<keyword evidence="3" id="KW-1185">Reference proteome</keyword>
<gene>
    <name evidence="2" type="ORF">CAG99_22140</name>
</gene>
<dbReference type="KEGG" id="smao:CAG99_22140"/>
<sequence length="453" mass="49840">MKVLESARVASQRTRNAALASLLEQARWSRTQLANAVNRVAAETGMELSYEQSAVSHWISGTVPRAPVRPLVCEAFARRLHRPVTLAEAGFPSAPDNDDQRIDLAEQLVDIGRSDMDPSRRQVLRTGAYTTALGTPLFGELTERSVAVHSGHGARIGAGEVARVRTMTERVADILDELGGRQARPMAAAYLVNTVAPYLRASARDEVRKDMLSAASDLVYLLGWMAMYEKDHGIGQRYYLKALELASAADDPTAYGRTLRGMSLQAAHLGHAARAFELAEAAAAAVPAGGPRLTAFLRGQQAYAVAMTGDRRQAFAWLREAESALDRADARREAIGGYDRCAYEFHVASVLYHCRDLPGSVKALKTSLREQPEQERQGRVHAYAVLAGRQFEMGHLDAACESWDRFLDAYPAVSTARGDDHLDTMVRRLRPHRRSAPARRLLERAHQAHTPQV</sequence>
<proteinExistence type="predicted"/>
<evidence type="ECO:0000256" key="1">
    <source>
        <dbReference type="SAM" id="MobiDB-lite"/>
    </source>
</evidence>
<evidence type="ECO:0000313" key="3">
    <source>
        <dbReference type="Proteomes" id="UP000194218"/>
    </source>
</evidence>
<protein>
    <recommendedName>
        <fullName evidence="4">Transcriptional regulator</fullName>
    </recommendedName>
</protein>
<reference evidence="2 3" key="1">
    <citation type="submission" date="2017-05" db="EMBL/GenBank/DDBJ databases">
        <title>Complete genome sequence of Streptomyces sp. SCSIO 03032 revealed the diverse biosynthetic pathways for its bioactive secondary metabolites.</title>
        <authorList>
            <person name="Ma L."/>
            <person name="Zhu Y."/>
            <person name="Zhang W."/>
            <person name="Zhang G."/>
            <person name="Tian X."/>
            <person name="Zhang S."/>
            <person name="Zhang C."/>
        </authorList>
    </citation>
    <scope>NUCLEOTIDE SEQUENCE [LARGE SCALE GENOMIC DNA]</scope>
    <source>
        <strain evidence="2 3">SCSIO 03032</strain>
    </source>
</reference>
<accession>A0A1W7D2J3</accession>
<dbReference type="RefSeq" id="WP_086161000.1">
    <property type="nucleotide sequence ID" value="NZ_CP021121.1"/>
</dbReference>
<organism evidence="2 3">
    <name type="scientific">Streptomyces marincola</name>
    <dbReference type="NCBI Taxonomy" id="2878388"/>
    <lineage>
        <taxon>Bacteria</taxon>
        <taxon>Bacillati</taxon>
        <taxon>Actinomycetota</taxon>
        <taxon>Actinomycetes</taxon>
        <taxon>Kitasatosporales</taxon>
        <taxon>Streptomycetaceae</taxon>
        <taxon>Streptomyces</taxon>
    </lineage>
</organism>
<dbReference type="EMBL" id="CP021121">
    <property type="protein sequence ID" value="ARQ71159.1"/>
    <property type="molecule type" value="Genomic_DNA"/>
</dbReference>
<dbReference type="Proteomes" id="UP000194218">
    <property type="component" value="Chromosome"/>
</dbReference>
<feature type="region of interest" description="Disordered" evidence="1">
    <location>
        <begin position="433"/>
        <end position="453"/>
    </location>
</feature>
<evidence type="ECO:0000313" key="2">
    <source>
        <dbReference type="EMBL" id="ARQ71159.1"/>
    </source>
</evidence>
<dbReference type="OrthoDB" id="3213425at2"/>
<name>A0A1W7D2J3_9ACTN</name>